<sequence>MNDQIRPITVDDLLRLASRVSIPDVANDERTVCAGQLWVARWDTFRELVLVAQADASLPVVVPVTFDDTHELNGPEHVQSGALGDGRAHWGAPRAIPAITLGSLIESDVRIAHTLPQASANDTRAKELWDGLDAFDEGGNGLLPARLKAVGTTPSQLARQLGVSVGQALDLFRGRLVPTPPMAYSIAELLGISPAAVFGLLEAIPTGLRRDLSKRRFRNAVRAQARKWDWSDSTAWKQIAFGTLAMAYRTTGGHTDEDWEPRIERYLEVDNDH</sequence>
<dbReference type="InterPro" id="IPR001387">
    <property type="entry name" value="Cro/C1-type_HTH"/>
</dbReference>
<dbReference type="KEGG" id="maur:BOH66_16135"/>
<dbReference type="CDD" id="cd00093">
    <property type="entry name" value="HTH_XRE"/>
    <property type="match status" value="1"/>
</dbReference>
<dbReference type="GO" id="GO:0003677">
    <property type="term" value="F:DNA binding"/>
    <property type="evidence" value="ECO:0007669"/>
    <property type="project" value="InterPro"/>
</dbReference>
<dbReference type="EMBL" id="CP018762">
    <property type="protein sequence ID" value="APZ35587.1"/>
    <property type="molecule type" value="Genomic_DNA"/>
</dbReference>
<feature type="domain" description="HTH cro/C1-type" evidence="1">
    <location>
        <begin position="153"/>
        <end position="197"/>
    </location>
</feature>
<organism evidence="2 3">
    <name type="scientific">Microbacterium aurum</name>
    <dbReference type="NCBI Taxonomy" id="36805"/>
    <lineage>
        <taxon>Bacteria</taxon>
        <taxon>Bacillati</taxon>
        <taxon>Actinomycetota</taxon>
        <taxon>Actinomycetes</taxon>
        <taxon>Micrococcales</taxon>
        <taxon>Microbacteriaceae</taxon>
        <taxon>Microbacterium</taxon>
    </lineage>
</organism>
<dbReference type="Pfam" id="PF01381">
    <property type="entry name" value="HTH_3"/>
    <property type="match status" value="1"/>
</dbReference>
<dbReference type="AlphaFoldDB" id="A0A1P8UBR8"/>
<dbReference type="RefSeq" id="WP_076691951.1">
    <property type="nucleotide sequence ID" value="NZ_CP018762.1"/>
</dbReference>
<dbReference type="SUPFAM" id="SSF47413">
    <property type="entry name" value="lambda repressor-like DNA-binding domains"/>
    <property type="match status" value="1"/>
</dbReference>
<name>A0A1P8UBR8_9MICO</name>
<accession>A0A1P8UBR8</accession>
<proteinExistence type="predicted"/>
<dbReference type="PROSITE" id="PS50943">
    <property type="entry name" value="HTH_CROC1"/>
    <property type="match status" value="1"/>
</dbReference>
<evidence type="ECO:0000313" key="2">
    <source>
        <dbReference type="EMBL" id="APZ35587.1"/>
    </source>
</evidence>
<gene>
    <name evidence="2" type="ORF">BOH66_16135</name>
</gene>
<evidence type="ECO:0000313" key="3">
    <source>
        <dbReference type="Proteomes" id="UP000187185"/>
    </source>
</evidence>
<keyword evidence="3" id="KW-1185">Reference proteome</keyword>
<evidence type="ECO:0000259" key="1">
    <source>
        <dbReference type="PROSITE" id="PS50943"/>
    </source>
</evidence>
<protein>
    <recommendedName>
        <fullName evidence="1">HTH cro/C1-type domain-containing protein</fullName>
    </recommendedName>
</protein>
<dbReference type="Gene3D" id="1.10.260.40">
    <property type="entry name" value="lambda repressor-like DNA-binding domains"/>
    <property type="match status" value="1"/>
</dbReference>
<dbReference type="STRING" id="36805.BOH66_16135"/>
<reference evidence="2 3" key="1">
    <citation type="submission" date="2016-12" db="EMBL/GenBank/DDBJ databases">
        <title>Complete genome sequence of Microbacterium aurum KACC 15219.</title>
        <authorList>
            <person name="Jung Y."/>
            <person name="Shin J.-H."/>
            <person name="Lee Y.-J."/>
            <person name="Yi H."/>
            <person name="Bahn Y.-S."/>
            <person name="Kim J.F."/>
            <person name="Lee D.-W."/>
        </authorList>
    </citation>
    <scope>NUCLEOTIDE SEQUENCE [LARGE SCALE GENOMIC DNA]</scope>
    <source>
        <strain evidence="2 3">KACC 15219</strain>
    </source>
</reference>
<dbReference type="SMART" id="SM00530">
    <property type="entry name" value="HTH_XRE"/>
    <property type="match status" value="1"/>
</dbReference>
<dbReference type="Proteomes" id="UP000187185">
    <property type="component" value="Chromosome"/>
</dbReference>
<dbReference type="InterPro" id="IPR010982">
    <property type="entry name" value="Lambda_DNA-bd_dom_sf"/>
</dbReference>